<evidence type="ECO:0000256" key="1">
    <source>
        <dbReference type="ARBA" id="ARBA00022729"/>
    </source>
</evidence>
<protein>
    <submittedName>
        <fullName evidence="3">Metallophosphoesterase</fullName>
    </submittedName>
</protein>
<dbReference type="InterPro" id="IPR004843">
    <property type="entry name" value="Calcineurin-like_PHP"/>
</dbReference>
<gene>
    <name evidence="3" type="ORF">PQG45_01860</name>
</gene>
<evidence type="ECO:0000313" key="4">
    <source>
        <dbReference type="Proteomes" id="UP001249959"/>
    </source>
</evidence>
<evidence type="ECO:0000313" key="3">
    <source>
        <dbReference type="EMBL" id="MDU0807776.1"/>
    </source>
</evidence>
<dbReference type="InterPro" id="IPR008963">
    <property type="entry name" value="Purple_acid_Pase-like_N"/>
</dbReference>
<feature type="domain" description="Calcineurin-like phosphoesterase" evidence="2">
    <location>
        <begin position="111"/>
        <end position="317"/>
    </location>
</feature>
<dbReference type="PANTHER" id="PTHR45867:SF3">
    <property type="entry name" value="ACID PHOSPHATASE TYPE 7"/>
    <property type="match status" value="1"/>
</dbReference>
<accession>A0ABU3TPK6</accession>
<organism evidence="3 4">
    <name type="scientific">Aquirufa regiilacus</name>
    <dbReference type="NCBI Taxonomy" id="3024868"/>
    <lineage>
        <taxon>Bacteria</taxon>
        <taxon>Pseudomonadati</taxon>
        <taxon>Bacteroidota</taxon>
        <taxon>Cytophagia</taxon>
        <taxon>Cytophagales</taxon>
        <taxon>Flectobacillaceae</taxon>
        <taxon>Aquirufa</taxon>
    </lineage>
</organism>
<dbReference type="SUPFAM" id="SSF56300">
    <property type="entry name" value="Metallo-dependent phosphatases"/>
    <property type="match status" value="1"/>
</dbReference>
<name>A0ABU3TPK6_9BACT</name>
<dbReference type="Gene3D" id="3.60.21.10">
    <property type="match status" value="1"/>
</dbReference>
<dbReference type="SUPFAM" id="SSF49363">
    <property type="entry name" value="Purple acid phosphatase, N-terminal domain"/>
    <property type="match status" value="1"/>
</dbReference>
<dbReference type="InterPro" id="IPR029052">
    <property type="entry name" value="Metallo-depent_PP-like"/>
</dbReference>
<dbReference type="CDD" id="cd00063">
    <property type="entry name" value="FN3"/>
    <property type="match status" value="1"/>
</dbReference>
<dbReference type="InterPro" id="IPR003961">
    <property type="entry name" value="FN3_dom"/>
</dbReference>
<dbReference type="PANTHER" id="PTHR45867">
    <property type="entry name" value="PURPLE ACID PHOSPHATASE"/>
    <property type="match status" value="1"/>
</dbReference>
<proteinExistence type="predicted"/>
<dbReference type="Proteomes" id="UP001249959">
    <property type="component" value="Unassembled WGS sequence"/>
</dbReference>
<evidence type="ECO:0000259" key="2">
    <source>
        <dbReference type="Pfam" id="PF00149"/>
    </source>
</evidence>
<dbReference type="RefSeq" id="WP_316070195.1">
    <property type="nucleotide sequence ID" value="NZ_JAVNWW010000001.1"/>
</dbReference>
<keyword evidence="4" id="KW-1185">Reference proteome</keyword>
<dbReference type="EMBL" id="JAVNWW010000001">
    <property type="protein sequence ID" value="MDU0807776.1"/>
    <property type="molecule type" value="Genomic_DNA"/>
</dbReference>
<dbReference type="Pfam" id="PF00149">
    <property type="entry name" value="Metallophos"/>
    <property type="match status" value="1"/>
</dbReference>
<sequence length="421" mass="46871">MKKIVFFCLLQASICLGQNAQVIRGPYLQSVTPTSVLVHWRTNVPTASRVFYQAKGKVLEKLDTNRVTDHVLALNQLKPSTRYTYQIDSKSFVADRYVVTAPAFGSAQKVRIWALGDFGDGSASQKAVMKSIEAYTQGNRPDAWIWLGDNAYNNGKDEEYQKNVFDVYQQSFLQNLPIYPSPGNHDYGGKHDPSFPPYFKIFNMPSEGQAGGVSSLSESFYSVNYGPVHLVALDTEMRESSGMMLKDGKGEQVDWLKKDLAANKLPWVVVYFHKPPYSKGSHDSDIELDMKSMRENMTSIFEEYKVDLVIAGHSHVYERSFPMRGHAGVNETFDASKHVVAQSIAPNQYVVGPNGQGVIYVVSGSGGKVGGQRPGYPMKSSVYTNNTIGGSVIMDVSKHRFNLKWIQSDGVLGDEFVIEKK</sequence>
<comment type="caution">
    <text evidence="3">The sequence shown here is derived from an EMBL/GenBank/DDBJ whole genome shotgun (WGS) entry which is preliminary data.</text>
</comment>
<reference evidence="3 4" key="1">
    <citation type="submission" date="2023-09" db="EMBL/GenBank/DDBJ databases">
        <title>Aquirufa genomes.</title>
        <authorList>
            <person name="Pitt A."/>
        </authorList>
    </citation>
    <scope>NUCLEOTIDE SEQUENCE [LARGE SCALE GENOMIC DNA]</scope>
    <source>
        <strain evidence="3 4">LEOWEIH-7C</strain>
    </source>
</reference>
<keyword evidence="1" id="KW-0732">Signal</keyword>